<feature type="domain" description="Transposase IS200-like" evidence="2">
    <location>
        <begin position="3"/>
        <end position="34"/>
    </location>
</feature>
<dbReference type="InterPro" id="IPR036515">
    <property type="entry name" value="Transposase_17_sf"/>
</dbReference>
<evidence type="ECO:0000313" key="3">
    <source>
        <dbReference type="EMBL" id="MDR9898045.1"/>
    </source>
</evidence>
<keyword evidence="1" id="KW-1133">Transmembrane helix</keyword>
<dbReference type="SUPFAM" id="SSF143422">
    <property type="entry name" value="Transposase IS200-like"/>
    <property type="match status" value="1"/>
</dbReference>
<name>A0AAP5IAP8_9CYAN</name>
<dbReference type="GO" id="GO:0006313">
    <property type="term" value="P:DNA transposition"/>
    <property type="evidence" value="ECO:0007669"/>
    <property type="project" value="InterPro"/>
</dbReference>
<evidence type="ECO:0000256" key="1">
    <source>
        <dbReference type="SAM" id="Phobius"/>
    </source>
</evidence>
<protein>
    <submittedName>
        <fullName evidence="3">Transposase</fullName>
    </submittedName>
</protein>
<reference evidence="4" key="1">
    <citation type="journal article" date="2021" name="Science">
        <title>Hunting the eagle killer: A cyanobacterial neurotoxin causes vacuolar myelinopathy.</title>
        <authorList>
            <person name="Breinlinger S."/>
            <person name="Phillips T.J."/>
            <person name="Haram B.N."/>
            <person name="Mares J."/>
            <person name="Martinez Yerena J.A."/>
            <person name="Hrouzek P."/>
            <person name="Sobotka R."/>
            <person name="Henderson W.M."/>
            <person name="Schmieder P."/>
            <person name="Williams S.M."/>
            <person name="Lauderdale J.D."/>
            <person name="Wilde H.D."/>
            <person name="Gerrin W."/>
            <person name="Kust A."/>
            <person name="Washington J.W."/>
            <person name="Wagner C."/>
            <person name="Geier B."/>
            <person name="Liebeke M."/>
            <person name="Enke H."/>
            <person name="Niedermeyer T.H.J."/>
            <person name="Wilde S.B."/>
        </authorList>
    </citation>
    <scope>NUCLEOTIDE SEQUENCE [LARGE SCALE GENOMIC DNA]</scope>
    <source>
        <strain evidence="4">Thurmond2011</strain>
    </source>
</reference>
<dbReference type="EMBL" id="JAALHA020000015">
    <property type="protein sequence ID" value="MDR9898045.1"/>
    <property type="molecule type" value="Genomic_DNA"/>
</dbReference>
<keyword evidence="1" id="KW-0812">Transmembrane</keyword>
<evidence type="ECO:0000259" key="2">
    <source>
        <dbReference type="Pfam" id="PF01797"/>
    </source>
</evidence>
<proteinExistence type="predicted"/>
<evidence type="ECO:0000313" key="4">
    <source>
        <dbReference type="Proteomes" id="UP000667802"/>
    </source>
</evidence>
<dbReference type="GO" id="GO:0003677">
    <property type="term" value="F:DNA binding"/>
    <property type="evidence" value="ECO:0007669"/>
    <property type="project" value="InterPro"/>
</dbReference>
<dbReference type="GO" id="GO:0004803">
    <property type="term" value="F:transposase activity"/>
    <property type="evidence" value="ECO:0007669"/>
    <property type="project" value="InterPro"/>
</dbReference>
<feature type="transmembrane region" description="Helical" evidence="1">
    <location>
        <begin position="76"/>
        <end position="96"/>
    </location>
</feature>
<keyword evidence="4" id="KW-1185">Reference proteome</keyword>
<comment type="caution">
    <text evidence="3">The sequence shown here is derived from an EMBL/GenBank/DDBJ whole genome shotgun (WGS) entry which is preliminary data.</text>
</comment>
<dbReference type="Gene3D" id="3.30.70.1290">
    <property type="entry name" value="Transposase IS200-like"/>
    <property type="match status" value="1"/>
</dbReference>
<dbReference type="InterPro" id="IPR002686">
    <property type="entry name" value="Transposase_17"/>
</dbReference>
<keyword evidence="1" id="KW-0472">Membrane</keyword>
<accession>A0AAP5IAP8</accession>
<gene>
    <name evidence="3" type="ORF">G7B40_026300</name>
</gene>
<dbReference type="Proteomes" id="UP000667802">
    <property type="component" value="Unassembled WGS sequence"/>
</dbReference>
<dbReference type="Pfam" id="PF01797">
    <property type="entry name" value="Y1_Tnp"/>
    <property type="match status" value="1"/>
</dbReference>
<dbReference type="AlphaFoldDB" id="A0AAP5IAP8"/>
<sequence length="101" mass="11474">MQHYRKNKLWSDSYCVVSCGGAPLQIVKQYIQNQNQKSLENARALRGGGRVLTRVGFLHLGVGKTRRTRKESRQGCFFYSYSVHILEFAVSSLSSFSPRST</sequence>
<organism evidence="3 4">
    <name type="scientific">Aetokthonos hydrillicola Thurmond2011</name>
    <dbReference type="NCBI Taxonomy" id="2712845"/>
    <lineage>
        <taxon>Bacteria</taxon>
        <taxon>Bacillati</taxon>
        <taxon>Cyanobacteriota</taxon>
        <taxon>Cyanophyceae</taxon>
        <taxon>Nostocales</taxon>
        <taxon>Hapalosiphonaceae</taxon>
        <taxon>Aetokthonos</taxon>
    </lineage>
</organism>